<reference evidence="3" key="3">
    <citation type="submission" date="2020-12" db="UniProtKB">
        <authorList>
            <consortium name="EnsemblPlants"/>
        </authorList>
    </citation>
    <scope>IDENTIFICATION</scope>
</reference>
<dbReference type="Proteomes" id="UP000006727">
    <property type="component" value="Chromosome 6"/>
</dbReference>
<feature type="region of interest" description="Disordered" evidence="1">
    <location>
        <begin position="18"/>
        <end position="38"/>
    </location>
</feature>
<dbReference type="EnsemblPlants" id="Pp3c6_6320V3.1">
    <property type="protein sequence ID" value="PAC:32976856.CDS.1"/>
    <property type="gene ID" value="Pp3c6_6320"/>
</dbReference>
<keyword evidence="4" id="KW-1185">Reference proteome</keyword>
<name>A0A2K1KEK8_PHYPA</name>
<evidence type="ECO:0000313" key="2">
    <source>
        <dbReference type="EMBL" id="PNR52210.1"/>
    </source>
</evidence>
<evidence type="ECO:0000256" key="1">
    <source>
        <dbReference type="SAM" id="MobiDB-lite"/>
    </source>
</evidence>
<dbReference type="InParanoid" id="A0A2K1KEK8"/>
<gene>
    <name evidence="2" type="ORF">PHYPA_008584</name>
</gene>
<evidence type="ECO:0000313" key="4">
    <source>
        <dbReference type="Proteomes" id="UP000006727"/>
    </source>
</evidence>
<evidence type="ECO:0000313" key="3">
    <source>
        <dbReference type="EnsemblPlants" id="PAC:32976856.CDS.1"/>
    </source>
</evidence>
<sequence length="160" mass="17307">MLHDDRCSVLSHSIHPQQTQLARITKTRSRSAASSSKSGSVGQEILKCEKSSSDAIEPCTETPQQVSAGWVQSQPFLGGLGRREMEKQFGSVQGIPVKAMEKPRRECLAPPHNTAQRCNAIFVTPQTLCSVNRVVAAAALVATSKTRTRFPMCVVCSGKP</sequence>
<dbReference type="AlphaFoldDB" id="A0A2K1KEK8"/>
<dbReference type="Gramene" id="Pp3c6_6320V3.1">
    <property type="protein sequence ID" value="PAC:32976856.CDS.1"/>
    <property type="gene ID" value="Pp3c6_6320"/>
</dbReference>
<protein>
    <submittedName>
        <fullName evidence="2 3">Uncharacterized protein</fullName>
    </submittedName>
</protein>
<dbReference type="PaxDb" id="3218-PP1S180_28V6.1"/>
<reference evidence="2 4" key="1">
    <citation type="journal article" date="2008" name="Science">
        <title>The Physcomitrella genome reveals evolutionary insights into the conquest of land by plants.</title>
        <authorList>
            <person name="Rensing S."/>
            <person name="Lang D."/>
            <person name="Zimmer A."/>
            <person name="Terry A."/>
            <person name="Salamov A."/>
            <person name="Shapiro H."/>
            <person name="Nishiyama T."/>
            <person name="Perroud P.-F."/>
            <person name="Lindquist E."/>
            <person name="Kamisugi Y."/>
            <person name="Tanahashi T."/>
            <person name="Sakakibara K."/>
            <person name="Fujita T."/>
            <person name="Oishi K."/>
            <person name="Shin-I T."/>
            <person name="Kuroki Y."/>
            <person name="Toyoda A."/>
            <person name="Suzuki Y."/>
            <person name="Hashimoto A."/>
            <person name="Yamaguchi K."/>
            <person name="Sugano A."/>
            <person name="Kohara Y."/>
            <person name="Fujiyama A."/>
            <person name="Anterola A."/>
            <person name="Aoki S."/>
            <person name="Ashton N."/>
            <person name="Barbazuk W.B."/>
            <person name="Barker E."/>
            <person name="Bennetzen J."/>
            <person name="Bezanilla M."/>
            <person name="Blankenship R."/>
            <person name="Cho S.H."/>
            <person name="Dutcher S."/>
            <person name="Estelle M."/>
            <person name="Fawcett J.A."/>
            <person name="Gundlach H."/>
            <person name="Hanada K."/>
            <person name="Heyl A."/>
            <person name="Hicks K.A."/>
            <person name="Hugh J."/>
            <person name="Lohr M."/>
            <person name="Mayer K."/>
            <person name="Melkozernov A."/>
            <person name="Murata T."/>
            <person name="Nelson D."/>
            <person name="Pils B."/>
            <person name="Prigge M."/>
            <person name="Reiss B."/>
            <person name="Renner T."/>
            <person name="Rombauts S."/>
            <person name="Rushton P."/>
            <person name="Sanderfoot A."/>
            <person name="Schween G."/>
            <person name="Shiu S.-H."/>
            <person name="Stueber K."/>
            <person name="Theodoulou F.L."/>
            <person name="Tu H."/>
            <person name="Van de Peer Y."/>
            <person name="Verrier P.J."/>
            <person name="Waters E."/>
            <person name="Wood A."/>
            <person name="Yang L."/>
            <person name="Cove D."/>
            <person name="Cuming A."/>
            <person name="Hasebe M."/>
            <person name="Lucas S."/>
            <person name="Mishler D.B."/>
            <person name="Reski R."/>
            <person name="Grigoriev I."/>
            <person name="Quatrano R.S."/>
            <person name="Boore J.L."/>
        </authorList>
    </citation>
    <scope>NUCLEOTIDE SEQUENCE [LARGE SCALE GENOMIC DNA]</scope>
    <source>
        <strain evidence="3 4">cv. Gransden 2004</strain>
    </source>
</reference>
<accession>A0A2K1KEK8</accession>
<dbReference type="EMBL" id="ABEU02000006">
    <property type="protein sequence ID" value="PNR52210.1"/>
    <property type="molecule type" value="Genomic_DNA"/>
</dbReference>
<organism evidence="2">
    <name type="scientific">Physcomitrium patens</name>
    <name type="common">Spreading-leaved earth moss</name>
    <name type="synonym">Physcomitrella patens</name>
    <dbReference type="NCBI Taxonomy" id="3218"/>
    <lineage>
        <taxon>Eukaryota</taxon>
        <taxon>Viridiplantae</taxon>
        <taxon>Streptophyta</taxon>
        <taxon>Embryophyta</taxon>
        <taxon>Bryophyta</taxon>
        <taxon>Bryophytina</taxon>
        <taxon>Bryopsida</taxon>
        <taxon>Funariidae</taxon>
        <taxon>Funariales</taxon>
        <taxon>Funariaceae</taxon>
        <taxon>Physcomitrium</taxon>
    </lineage>
</organism>
<reference evidence="2 4" key="2">
    <citation type="journal article" date="2018" name="Plant J.">
        <title>The Physcomitrella patens chromosome-scale assembly reveals moss genome structure and evolution.</title>
        <authorList>
            <person name="Lang D."/>
            <person name="Ullrich K.K."/>
            <person name="Murat F."/>
            <person name="Fuchs J."/>
            <person name="Jenkins J."/>
            <person name="Haas F.B."/>
            <person name="Piednoel M."/>
            <person name="Gundlach H."/>
            <person name="Van Bel M."/>
            <person name="Meyberg R."/>
            <person name="Vives C."/>
            <person name="Morata J."/>
            <person name="Symeonidi A."/>
            <person name="Hiss M."/>
            <person name="Muchero W."/>
            <person name="Kamisugi Y."/>
            <person name="Saleh O."/>
            <person name="Blanc G."/>
            <person name="Decker E.L."/>
            <person name="van Gessel N."/>
            <person name="Grimwood J."/>
            <person name="Hayes R.D."/>
            <person name="Graham S.W."/>
            <person name="Gunter L.E."/>
            <person name="McDaniel S.F."/>
            <person name="Hoernstein S.N.W."/>
            <person name="Larsson A."/>
            <person name="Li F.W."/>
            <person name="Perroud P.F."/>
            <person name="Phillips J."/>
            <person name="Ranjan P."/>
            <person name="Rokshar D.S."/>
            <person name="Rothfels C.J."/>
            <person name="Schneider L."/>
            <person name="Shu S."/>
            <person name="Stevenson D.W."/>
            <person name="Thummler F."/>
            <person name="Tillich M."/>
            <person name="Villarreal Aguilar J.C."/>
            <person name="Widiez T."/>
            <person name="Wong G.K."/>
            <person name="Wymore A."/>
            <person name="Zhang Y."/>
            <person name="Zimmer A.D."/>
            <person name="Quatrano R.S."/>
            <person name="Mayer K.F.X."/>
            <person name="Goodstein D."/>
            <person name="Casacuberta J.M."/>
            <person name="Vandepoele K."/>
            <person name="Reski R."/>
            <person name="Cuming A.C."/>
            <person name="Tuskan G.A."/>
            <person name="Maumus F."/>
            <person name="Salse J."/>
            <person name="Schmutz J."/>
            <person name="Rensing S.A."/>
        </authorList>
    </citation>
    <scope>NUCLEOTIDE SEQUENCE [LARGE SCALE GENOMIC DNA]</scope>
    <source>
        <strain evidence="3 4">cv. Gransden 2004</strain>
    </source>
</reference>
<proteinExistence type="predicted"/>